<dbReference type="EMBL" id="CAVMJV010000005">
    <property type="protein sequence ID" value="CAK5031621.1"/>
    <property type="molecule type" value="Genomic_DNA"/>
</dbReference>
<comment type="caution">
    <text evidence="1">The sequence shown here is derived from an EMBL/GenBank/DDBJ whole genome shotgun (WGS) entry which is preliminary data.</text>
</comment>
<reference evidence="1" key="1">
    <citation type="submission" date="2023-11" db="EMBL/GenBank/DDBJ databases">
        <authorList>
            <person name="Poullet M."/>
        </authorList>
    </citation>
    <scope>NUCLEOTIDE SEQUENCE</scope>
    <source>
        <strain evidence="1">E1834</strain>
    </source>
</reference>
<accession>A0ACB0Y4E7</accession>
<protein>
    <submittedName>
        <fullName evidence="1">Uncharacterized protein</fullName>
    </submittedName>
</protein>
<name>A0ACB0Y4E7_MELEN</name>
<evidence type="ECO:0000313" key="2">
    <source>
        <dbReference type="Proteomes" id="UP001497535"/>
    </source>
</evidence>
<evidence type="ECO:0000313" key="1">
    <source>
        <dbReference type="EMBL" id="CAK5031621.1"/>
    </source>
</evidence>
<dbReference type="Proteomes" id="UP001497535">
    <property type="component" value="Unassembled WGS sequence"/>
</dbReference>
<proteinExistence type="predicted"/>
<keyword evidence="2" id="KW-1185">Reference proteome</keyword>
<sequence>MFIHLKILEDIFNQKLIFLSVFFKVFAMVCEKCTNKISKLATVHVDKNASGSQRLTNENKFLSSKQKFKPGVGEFKRCRVCKKMTHHIAANYCQDCAYQKGICPMCGRKQIETCKYRQSLT</sequence>
<organism evidence="1 2">
    <name type="scientific">Meloidogyne enterolobii</name>
    <name type="common">Root-knot nematode worm</name>
    <name type="synonym">Meloidogyne mayaguensis</name>
    <dbReference type="NCBI Taxonomy" id="390850"/>
    <lineage>
        <taxon>Eukaryota</taxon>
        <taxon>Metazoa</taxon>
        <taxon>Ecdysozoa</taxon>
        <taxon>Nematoda</taxon>
        <taxon>Chromadorea</taxon>
        <taxon>Rhabditida</taxon>
        <taxon>Tylenchina</taxon>
        <taxon>Tylenchomorpha</taxon>
        <taxon>Tylenchoidea</taxon>
        <taxon>Meloidogynidae</taxon>
        <taxon>Meloidogyninae</taxon>
        <taxon>Meloidogyne</taxon>
    </lineage>
</organism>
<gene>
    <name evidence="1" type="ORF">MENTE1834_LOCUS7579</name>
</gene>